<evidence type="ECO:0000313" key="1">
    <source>
        <dbReference type="EMBL" id="RJG06646.1"/>
    </source>
</evidence>
<proteinExistence type="predicted"/>
<name>A0A418X2I0_9BURK</name>
<organism evidence="1 2">
    <name type="scientific">Noviherbaspirillum cavernae</name>
    <dbReference type="NCBI Taxonomy" id="2320862"/>
    <lineage>
        <taxon>Bacteria</taxon>
        <taxon>Pseudomonadati</taxon>
        <taxon>Pseudomonadota</taxon>
        <taxon>Betaproteobacteria</taxon>
        <taxon>Burkholderiales</taxon>
        <taxon>Oxalobacteraceae</taxon>
        <taxon>Noviherbaspirillum</taxon>
    </lineage>
</organism>
<dbReference type="EMBL" id="QYUN01000002">
    <property type="protein sequence ID" value="RJG06646.1"/>
    <property type="molecule type" value="Genomic_DNA"/>
</dbReference>
<evidence type="ECO:0000313" key="2">
    <source>
        <dbReference type="Proteomes" id="UP000285190"/>
    </source>
</evidence>
<keyword evidence="2" id="KW-1185">Reference proteome</keyword>
<comment type="caution">
    <text evidence="1">The sequence shown here is derived from an EMBL/GenBank/DDBJ whole genome shotgun (WGS) entry which is preliminary data.</text>
</comment>
<dbReference type="OrthoDB" id="8779382at2"/>
<dbReference type="Proteomes" id="UP000285190">
    <property type="component" value="Unassembled WGS sequence"/>
</dbReference>
<reference evidence="1 2" key="1">
    <citation type="submission" date="2018-09" db="EMBL/GenBank/DDBJ databases">
        <authorList>
            <person name="Zhu H."/>
        </authorList>
    </citation>
    <scope>NUCLEOTIDE SEQUENCE [LARGE SCALE GENOMIC DNA]</scope>
    <source>
        <strain evidence="1 2">K2R10-39</strain>
    </source>
</reference>
<dbReference type="AlphaFoldDB" id="A0A418X2I0"/>
<sequence length="82" mass="8829">MSRSNLATYPAVHAGPSYAENVARAALALAAAVLALAPLKSNAVEQEHVRMHNTTELYRLANQFESSMPSQAAELRHLAGRD</sequence>
<protein>
    <submittedName>
        <fullName evidence="1">Uncharacterized protein</fullName>
    </submittedName>
</protein>
<gene>
    <name evidence="1" type="ORF">D3870_12040</name>
</gene>
<accession>A0A418X2I0</accession>
<dbReference type="RefSeq" id="WP_119739409.1">
    <property type="nucleotide sequence ID" value="NZ_QYUN01000002.1"/>
</dbReference>